<gene>
    <name evidence="3" type="ORF">LTR84_005666</name>
</gene>
<comment type="caution">
    <text evidence="3">The sequence shown here is derived from an EMBL/GenBank/DDBJ whole genome shotgun (WGS) entry which is preliminary data.</text>
</comment>
<dbReference type="AlphaFoldDB" id="A0AAV9N727"/>
<feature type="compositionally biased region" description="Basic and acidic residues" evidence="1">
    <location>
        <begin position="53"/>
        <end position="70"/>
    </location>
</feature>
<dbReference type="Proteomes" id="UP001358417">
    <property type="component" value="Unassembled WGS sequence"/>
</dbReference>
<name>A0AAV9N727_9EURO</name>
<protein>
    <recommendedName>
        <fullName evidence="2">CBF1-interacting co-repressor CIR N-terminal domain-containing protein</fullName>
    </recommendedName>
</protein>
<evidence type="ECO:0000313" key="4">
    <source>
        <dbReference type="Proteomes" id="UP001358417"/>
    </source>
</evidence>
<evidence type="ECO:0000256" key="1">
    <source>
        <dbReference type="SAM" id="MobiDB-lite"/>
    </source>
</evidence>
<dbReference type="EMBL" id="JAVRRD010000021">
    <property type="protein sequence ID" value="KAK5048575.1"/>
    <property type="molecule type" value="Genomic_DNA"/>
</dbReference>
<feature type="compositionally biased region" description="Polar residues" evidence="1">
    <location>
        <begin position="93"/>
        <end position="106"/>
    </location>
</feature>
<feature type="compositionally biased region" description="Basic and acidic residues" evidence="1">
    <location>
        <begin position="134"/>
        <end position="148"/>
    </location>
</feature>
<dbReference type="SMART" id="SM01083">
    <property type="entry name" value="Cir_N"/>
    <property type="match status" value="1"/>
</dbReference>
<keyword evidence="4" id="KW-1185">Reference proteome</keyword>
<reference evidence="3 4" key="1">
    <citation type="submission" date="2023-08" db="EMBL/GenBank/DDBJ databases">
        <title>Black Yeasts Isolated from many extreme environments.</title>
        <authorList>
            <person name="Coleine C."/>
            <person name="Stajich J.E."/>
            <person name="Selbmann L."/>
        </authorList>
    </citation>
    <scope>NUCLEOTIDE SEQUENCE [LARGE SCALE GENOMIC DNA]</scope>
    <source>
        <strain evidence="3 4">CCFEE 5792</strain>
    </source>
</reference>
<feature type="compositionally biased region" description="Polar residues" evidence="1">
    <location>
        <begin position="164"/>
        <end position="184"/>
    </location>
</feature>
<sequence>MPLHLLGKKSWNVYNPASIAKVRQDEAEAHKREQEEERRQRQDEASDRLAILRGERDPTLHESRPEDFSRPHVPKKRKLPGEDDTDLEIRLAQAQTEKGLTSNSRGNKFPTPAKSQDHSITDANGHISLIPNHAEQDQKQKPSNEKPDSNPSHFYLTSAAAHGSSASDVPWYSTSNKTHPSSHIPSKEPWGETSPRRKERQAARMSSSDPLAAMKRGVKQLRESERQRKEWRDQRERDLREVEDLARRRDRERKKRKRDGAEADLGHGSKSSSHRHQSRDEGRKRKRADPGRDDPEGDSDVNSLDGFDLDEGYANHPENEKESHRHSRHHHYRHRHRHDHGHSHRSHKHRRHRSRSRSPRKD</sequence>
<proteinExistence type="predicted"/>
<dbReference type="InterPro" id="IPR019339">
    <property type="entry name" value="CIR_N_dom"/>
</dbReference>
<dbReference type="InterPro" id="IPR039875">
    <property type="entry name" value="LENG1-like"/>
</dbReference>
<organism evidence="3 4">
    <name type="scientific">Exophiala bonariae</name>
    <dbReference type="NCBI Taxonomy" id="1690606"/>
    <lineage>
        <taxon>Eukaryota</taxon>
        <taxon>Fungi</taxon>
        <taxon>Dikarya</taxon>
        <taxon>Ascomycota</taxon>
        <taxon>Pezizomycotina</taxon>
        <taxon>Eurotiomycetes</taxon>
        <taxon>Chaetothyriomycetidae</taxon>
        <taxon>Chaetothyriales</taxon>
        <taxon>Herpotrichiellaceae</taxon>
        <taxon>Exophiala</taxon>
    </lineage>
</organism>
<accession>A0AAV9N727</accession>
<feature type="region of interest" description="Disordered" evidence="1">
    <location>
        <begin position="24"/>
        <end position="362"/>
    </location>
</feature>
<feature type="compositionally biased region" description="Basic and acidic residues" evidence="1">
    <location>
        <begin position="220"/>
        <end position="249"/>
    </location>
</feature>
<feature type="compositionally biased region" description="Basic residues" evidence="1">
    <location>
        <begin position="324"/>
        <end position="362"/>
    </location>
</feature>
<feature type="compositionally biased region" description="Basic and acidic residues" evidence="1">
    <location>
        <begin position="185"/>
        <end position="202"/>
    </location>
</feature>
<dbReference type="PANTHER" id="PTHR22093:SF0">
    <property type="entry name" value="LEUKOCYTE RECEPTOR CLUSTER MEMBER 1"/>
    <property type="match status" value="1"/>
</dbReference>
<feature type="compositionally biased region" description="Basic and acidic residues" evidence="1">
    <location>
        <begin position="278"/>
        <end position="294"/>
    </location>
</feature>
<feature type="domain" description="CBF1-interacting co-repressor CIR N-terminal" evidence="2">
    <location>
        <begin position="10"/>
        <end position="44"/>
    </location>
</feature>
<dbReference type="GeneID" id="89973841"/>
<feature type="compositionally biased region" description="Basic and acidic residues" evidence="1">
    <location>
        <begin position="24"/>
        <end position="47"/>
    </location>
</feature>
<dbReference type="PANTHER" id="PTHR22093">
    <property type="entry name" value="LEUKOCYTE RECEPTOR CLUSTER LRC MEMBER 1"/>
    <property type="match status" value="1"/>
</dbReference>
<evidence type="ECO:0000259" key="2">
    <source>
        <dbReference type="SMART" id="SM01083"/>
    </source>
</evidence>
<evidence type="ECO:0000313" key="3">
    <source>
        <dbReference type="EMBL" id="KAK5048575.1"/>
    </source>
</evidence>
<dbReference type="RefSeq" id="XP_064703934.1">
    <property type="nucleotide sequence ID" value="XM_064849231.1"/>
</dbReference>